<accession>A0A4Z0A5V0</accession>
<keyword evidence="1" id="KW-0732">Signal</keyword>
<feature type="signal peptide" evidence="1">
    <location>
        <begin position="1"/>
        <end position="20"/>
    </location>
</feature>
<dbReference type="OrthoDB" id="10070917at2759"/>
<evidence type="ECO:0000313" key="2">
    <source>
        <dbReference type="EMBL" id="TFY81058.1"/>
    </source>
</evidence>
<proteinExistence type="predicted"/>
<dbReference type="EMBL" id="SFCI01000255">
    <property type="protein sequence ID" value="TFY81058.1"/>
    <property type="molecule type" value="Genomic_DNA"/>
</dbReference>
<reference evidence="2 3" key="1">
    <citation type="submission" date="2019-02" db="EMBL/GenBank/DDBJ databases">
        <title>Genome sequencing of the rare red list fungi Hericium alpestre (H. flagellum).</title>
        <authorList>
            <person name="Buettner E."/>
            <person name="Kellner H."/>
        </authorList>
    </citation>
    <scope>NUCLEOTIDE SEQUENCE [LARGE SCALE GENOMIC DNA]</scope>
    <source>
        <strain evidence="2 3">DSM 108284</strain>
    </source>
</reference>
<gene>
    <name evidence="2" type="ORF">EWM64_g2951</name>
</gene>
<evidence type="ECO:0000256" key="1">
    <source>
        <dbReference type="SAM" id="SignalP"/>
    </source>
</evidence>
<sequence length="80" mass="8838">MLLTKFTLPFAMFGAAVVRGDESPTDSTGIRLQNGFERVFIQPFGNHAFRVRASLMRDPTGTELSAFLDPPLVRAKAHNC</sequence>
<comment type="caution">
    <text evidence="2">The sequence shown here is derived from an EMBL/GenBank/DDBJ whole genome shotgun (WGS) entry which is preliminary data.</text>
</comment>
<feature type="chain" id="PRO_5021331830" description="Secreted protein" evidence="1">
    <location>
        <begin position="21"/>
        <end position="80"/>
    </location>
</feature>
<protein>
    <recommendedName>
        <fullName evidence="4">Secreted protein</fullName>
    </recommendedName>
</protein>
<organism evidence="2 3">
    <name type="scientific">Hericium alpestre</name>
    <dbReference type="NCBI Taxonomy" id="135208"/>
    <lineage>
        <taxon>Eukaryota</taxon>
        <taxon>Fungi</taxon>
        <taxon>Dikarya</taxon>
        <taxon>Basidiomycota</taxon>
        <taxon>Agaricomycotina</taxon>
        <taxon>Agaricomycetes</taxon>
        <taxon>Russulales</taxon>
        <taxon>Hericiaceae</taxon>
        <taxon>Hericium</taxon>
    </lineage>
</organism>
<dbReference type="STRING" id="135208.A0A4Z0A5V0"/>
<name>A0A4Z0A5V0_9AGAM</name>
<keyword evidence="3" id="KW-1185">Reference proteome</keyword>
<evidence type="ECO:0000313" key="3">
    <source>
        <dbReference type="Proteomes" id="UP000298061"/>
    </source>
</evidence>
<dbReference type="Proteomes" id="UP000298061">
    <property type="component" value="Unassembled WGS sequence"/>
</dbReference>
<dbReference type="AlphaFoldDB" id="A0A4Z0A5V0"/>
<evidence type="ECO:0008006" key="4">
    <source>
        <dbReference type="Google" id="ProtNLM"/>
    </source>
</evidence>